<name>A0A811JR54_9BILA</name>
<proteinExistence type="inferred from homology"/>
<dbReference type="PIRSF" id="PIRSF005211">
    <property type="entry name" value="Ab_hydro_YheT"/>
    <property type="match status" value="1"/>
</dbReference>
<dbReference type="GO" id="GO:0046464">
    <property type="term" value="P:acylglycerol catabolic process"/>
    <property type="evidence" value="ECO:0007669"/>
    <property type="project" value="TreeGrafter"/>
</dbReference>
<dbReference type="InterPro" id="IPR000073">
    <property type="entry name" value="AB_hydrolase_1"/>
</dbReference>
<reference evidence="5" key="1">
    <citation type="submission" date="2020-09" db="EMBL/GenBank/DDBJ databases">
        <authorList>
            <person name="Kikuchi T."/>
        </authorList>
    </citation>
    <scope>NUCLEOTIDE SEQUENCE</scope>
    <source>
        <strain evidence="5">SH1</strain>
    </source>
</reference>
<comment type="caution">
    <text evidence="5">The sequence shown here is derived from an EMBL/GenBank/DDBJ whole genome shotgun (WGS) entry which is preliminary data.</text>
</comment>
<evidence type="ECO:0000259" key="4">
    <source>
        <dbReference type="Pfam" id="PF00561"/>
    </source>
</evidence>
<dbReference type="GO" id="GO:0097524">
    <property type="term" value="C:sperm plasma membrane"/>
    <property type="evidence" value="ECO:0007669"/>
    <property type="project" value="TreeGrafter"/>
</dbReference>
<dbReference type="GO" id="GO:0051792">
    <property type="term" value="P:medium-chain fatty acid biosynthetic process"/>
    <property type="evidence" value="ECO:0007669"/>
    <property type="project" value="TreeGrafter"/>
</dbReference>
<keyword evidence="3" id="KW-1133">Transmembrane helix</keyword>
<dbReference type="InterPro" id="IPR012020">
    <property type="entry name" value="ABHD4"/>
</dbReference>
<dbReference type="OrthoDB" id="5954035at2759"/>
<feature type="domain" description="AB hydrolase-1" evidence="4">
    <location>
        <begin position="135"/>
        <end position="237"/>
    </location>
</feature>
<dbReference type="GO" id="GO:0036126">
    <property type="term" value="C:sperm flagellum"/>
    <property type="evidence" value="ECO:0007669"/>
    <property type="project" value="TreeGrafter"/>
</dbReference>
<dbReference type="GO" id="GO:0047372">
    <property type="term" value="F:monoacylglycerol lipase activity"/>
    <property type="evidence" value="ECO:0007669"/>
    <property type="project" value="TreeGrafter"/>
</dbReference>
<evidence type="ECO:0000313" key="6">
    <source>
        <dbReference type="Proteomes" id="UP000614601"/>
    </source>
</evidence>
<dbReference type="PANTHER" id="PTHR10794:SF45">
    <property type="entry name" value="MONOACYLGLYCEROL LIPASE ABHD2"/>
    <property type="match status" value="1"/>
</dbReference>
<organism evidence="5 6">
    <name type="scientific">Bursaphelenchus okinawaensis</name>
    <dbReference type="NCBI Taxonomy" id="465554"/>
    <lineage>
        <taxon>Eukaryota</taxon>
        <taxon>Metazoa</taxon>
        <taxon>Ecdysozoa</taxon>
        <taxon>Nematoda</taxon>
        <taxon>Chromadorea</taxon>
        <taxon>Rhabditida</taxon>
        <taxon>Tylenchina</taxon>
        <taxon>Tylenchomorpha</taxon>
        <taxon>Aphelenchoidea</taxon>
        <taxon>Aphelenchoididae</taxon>
        <taxon>Bursaphelenchus</taxon>
    </lineage>
</organism>
<dbReference type="Proteomes" id="UP000614601">
    <property type="component" value="Unassembled WGS sequence"/>
</dbReference>
<dbReference type="SUPFAM" id="SSF53474">
    <property type="entry name" value="alpha/beta-Hydrolases"/>
    <property type="match status" value="1"/>
</dbReference>
<dbReference type="EMBL" id="CAJFDH010000001">
    <property type="protein sequence ID" value="CAD5205629.1"/>
    <property type="molecule type" value="Genomic_DNA"/>
</dbReference>
<keyword evidence="3" id="KW-0812">Transmembrane</keyword>
<feature type="transmembrane region" description="Helical" evidence="3">
    <location>
        <begin position="15"/>
        <end position="34"/>
    </location>
</feature>
<feature type="active site" description="Charge relay system" evidence="2">
    <location>
        <position position="379"/>
    </location>
</feature>
<dbReference type="EMBL" id="CAJFCW020000001">
    <property type="protein sequence ID" value="CAG9078446.1"/>
    <property type="molecule type" value="Genomic_DNA"/>
</dbReference>
<keyword evidence="3" id="KW-0472">Membrane</keyword>
<dbReference type="Pfam" id="PF00561">
    <property type="entry name" value="Abhydrolase_1"/>
    <property type="match status" value="1"/>
</dbReference>
<accession>A0A811JR54</accession>
<dbReference type="InterPro" id="IPR050960">
    <property type="entry name" value="AB_hydrolase_4_sf"/>
</dbReference>
<evidence type="ECO:0000256" key="2">
    <source>
        <dbReference type="PIRSR" id="PIRSR005211-1"/>
    </source>
</evidence>
<dbReference type="GO" id="GO:0048240">
    <property type="term" value="P:sperm capacitation"/>
    <property type="evidence" value="ECO:0007669"/>
    <property type="project" value="TreeGrafter"/>
</dbReference>
<protein>
    <recommendedName>
        <fullName evidence="4">AB hydrolase-1 domain-containing protein</fullName>
    </recommendedName>
</protein>
<comment type="similarity">
    <text evidence="1">Belongs to the AB hydrolase superfamily. AB hydrolase 4 family.</text>
</comment>
<feature type="active site" description="Charge relay system" evidence="2">
    <location>
        <position position="348"/>
    </location>
</feature>
<feature type="active site" description="Charge relay system" evidence="2">
    <location>
        <position position="213"/>
    </location>
</feature>
<dbReference type="GO" id="GO:0008126">
    <property type="term" value="F:acetylesterase activity"/>
    <property type="evidence" value="ECO:0007669"/>
    <property type="project" value="TreeGrafter"/>
</dbReference>
<dbReference type="InterPro" id="IPR029058">
    <property type="entry name" value="AB_hydrolase_fold"/>
</dbReference>
<evidence type="ECO:0000313" key="5">
    <source>
        <dbReference type="EMBL" id="CAD5205629.1"/>
    </source>
</evidence>
<dbReference type="GO" id="GO:0043401">
    <property type="term" value="P:steroid hormone receptor signaling pathway"/>
    <property type="evidence" value="ECO:0007669"/>
    <property type="project" value="TreeGrafter"/>
</dbReference>
<evidence type="ECO:0000256" key="1">
    <source>
        <dbReference type="ARBA" id="ARBA00010884"/>
    </source>
</evidence>
<dbReference type="GO" id="GO:0051793">
    <property type="term" value="P:medium-chain fatty acid catabolic process"/>
    <property type="evidence" value="ECO:0007669"/>
    <property type="project" value="TreeGrafter"/>
</dbReference>
<sequence length="416" mass="47190">MLDIDVMVDPLYEMVPSPVIGCTILVLYLLIRFLRVFSHPDRPRVYTKEVEDSKKPTIYQVLKNCKILDEKYNPPALWGRNGHLQTAVYGVLGHSTLKRSFDKRHTLKLTDGTTVTFDVFEPTKPHPSGQDYTMALCPGICNHSESNYIRTCVHNAQENGYRCAVLNHLGALANIPVTSPRLFSYGNTAELMAMMETLGEVYPQTRFIQIGFSMGANITTLYLHRTSEELRKRTVVGLSVCQGYDADKSGHLFHDWECGRRVYNYIITENVKRLLRRNFDAVVAPHVKTGVVDEQRLFSATSVLGLDEHYTRRILGYNSVEEMYKDASSFHKIPKIRIPTVFINSADDPLFPQQLWGPVREVCSQSDKHAFVLMKHGGHLGFLEGWSMKPSSVTWLDKFIVELANSATGLLDSEQN</sequence>
<dbReference type="Proteomes" id="UP000783686">
    <property type="component" value="Unassembled WGS sequence"/>
</dbReference>
<dbReference type="AlphaFoldDB" id="A0A811JR54"/>
<keyword evidence="6" id="KW-1185">Reference proteome</keyword>
<dbReference type="PANTHER" id="PTHR10794">
    <property type="entry name" value="ABHYDROLASE DOMAIN-CONTAINING PROTEIN"/>
    <property type="match status" value="1"/>
</dbReference>
<gene>
    <name evidence="5" type="ORF">BOKJ2_LOCUS313</name>
</gene>
<evidence type="ECO:0000256" key="3">
    <source>
        <dbReference type="SAM" id="Phobius"/>
    </source>
</evidence>
<dbReference type="Gene3D" id="3.40.50.1820">
    <property type="entry name" value="alpha/beta hydrolase"/>
    <property type="match status" value="1"/>
</dbReference>